<comment type="similarity">
    <text evidence="1">Belongs to the bacterial solute-binding protein 5 family.</text>
</comment>
<dbReference type="PROSITE" id="PS51257">
    <property type="entry name" value="PROKAR_LIPOPROTEIN"/>
    <property type="match status" value="1"/>
</dbReference>
<feature type="compositionally biased region" description="Acidic residues" evidence="4">
    <location>
        <begin position="31"/>
        <end position="83"/>
    </location>
</feature>
<keyword evidence="3 5" id="KW-0732">Signal</keyword>
<feature type="region of interest" description="Disordered" evidence="4">
    <location>
        <begin position="28"/>
        <end position="119"/>
    </location>
</feature>
<accession>A0A1M7G6R6</accession>
<dbReference type="STRING" id="1123231.SAMN02745189_01599"/>
<dbReference type="GO" id="GO:0042597">
    <property type="term" value="C:periplasmic space"/>
    <property type="evidence" value="ECO:0007669"/>
    <property type="project" value="UniProtKB-ARBA"/>
</dbReference>
<keyword evidence="8" id="KW-1185">Reference proteome</keyword>
<feature type="domain" description="Solute-binding protein family 5" evidence="6">
    <location>
        <begin position="164"/>
        <end position="554"/>
    </location>
</feature>
<dbReference type="CDD" id="cd08510">
    <property type="entry name" value="PBP2_Lactococcal_OppA_like"/>
    <property type="match status" value="1"/>
</dbReference>
<dbReference type="PANTHER" id="PTHR30290:SF9">
    <property type="entry name" value="OLIGOPEPTIDE-BINDING PROTEIN APPA"/>
    <property type="match status" value="1"/>
</dbReference>
<dbReference type="InterPro" id="IPR030678">
    <property type="entry name" value="Peptide/Ni-bd"/>
</dbReference>
<keyword evidence="2" id="KW-0813">Transport</keyword>
<evidence type="ECO:0000313" key="7">
    <source>
        <dbReference type="EMBL" id="SHM12072.1"/>
    </source>
</evidence>
<dbReference type="GO" id="GO:0015833">
    <property type="term" value="P:peptide transport"/>
    <property type="evidence" value="ECO:0007669"/>
    <property type="project" value="TreeGrafter"/>
</dbReference>
<dbReference type="PIRSF" id="PIRSF002741">
    <property type="entry name" value="MppA"/>
    <property type="match status" value="1"/>
</dbReference>
<dbReference type="OrthoDB" id="9796817at2"/>
<dbReference type="SUPFAM" id="SSF53850">
    <property type="entry name" value="Periplasmic binding protein-like II"/>
    <property type="match status" value="1"/>
</dbReference>
<evidence type="ECO:0000256" key="3">
    <source>
        <dbReference type="ARBA" id="ARBA00022729"/>
    </source>
</evidence>
<evidence type="ECO:0000256" key="1">
    <source>
        <dbReference type="ARBA" id="ARBA00005695"/>
    </source>
</evidence>
<dbReference type="PANTHER" id="PTHR30290">
    <property type="entry name" value="PERIPLASMIC BINDING COMPONENT OF ABC TRANSPORTER"/>
    <property type="match status" value="1"/>
</dbReference>
<gene>
    <name evidence="7" type="ORF">SAMN02745189_01599</name>
</gene>
<proteinExistence type="inferred from homology"/>
<dbReference type="Gene3D" id="3.10.105.10">
    <property type="entry name" value="Dipeptide-binding Protein, Domain 3"/>
    <property type="match status" value="1"/>
</dbReference>
<dbReference type="GO" id="GO:1904680">
    <property type="term" value="F:peptide transmembrane transporter activity"/>
    <property type="evidence" value="ECO:0007669"/>
    <property type="project" value="TreeGrafter"/>
</dbReference>
<dbReference type="Pfam" id="PF00496">
    <property type="entry name" value="SBP_bac_5"/>
    <property type="match status" value="1"/>
</dbReference>
<dbReference type="RefSeq" id="WP_072710047.1">
    <property type="nucleotide sequence ID" value="NZ_FRCF01000005.1"/>
</dbReference>
<evidence type="ECO:0000256" key="5">
    <source>
        <dbReference type="SAM" id="SignalP"/>
    </source>
</evidence>
<reference evidence="7 8" key="1">
    <citation type="submission" date="2016-11" db="EMBL/GenBank/DDBJ databases">
        <authorList>
            <person name="Jaros S."/>
            <person name="Januszkiewicz K."/>
            <person name="Wedrychowicz H."/>
        </authorList>
    </citation>
    <scope>NUCLEOTIDE SEQUENCE [LARGE SCALE GENOMIC DNA]</scope>
    <source>
        <strain evidence="7 8">DSM 16010</strain>
    </source>
</reference>
<evidence type="ECO:0000259" key="6">
    <source>
        <dbReference type="Pfam" id="PF00496"/>
    </source>
</evidence>
<evidence type="ECO:0000313" key="8">
    <source>
        <dbReference type="Proteomes" id="UP000184206"/>
    </source>
</evidence>
<protein>
    <submittedName>
        <fullName evidence="7">Peptide/nickel transport system substrate-binding protein</fullName>
    </submittedName>
</protein>
<dbReference type="Gene3D" id="3.40.190.10">
    <property type="entry name" value="Periplasmic binding protein-like II"/>
    <property type="match status" value="1"/>
</dbReference>
<dbReference type="InterPro" id="IPR000914">
    <property type="entry name" value="SBP_5_dom"/>
</dbReference>
<name>A0A1M7G6R6_9BACL</name>
<dbReference type="GO" id="GO:0043190">
    <property type="term" value="C:ATP-binding cassette (ABC) transporter complex"/>
    <property type="evidence" value="ECO:0007669"/>
    <property type="project" value="InterPro"/>
</dbReference>
<dbReference type="AlphaFoldDB" id="A0A1M7G6R6"/>
<sequence>MAKFSWSRLMFLTMLIFVLALAACGNGNGDTSDDEAADDPDAATEDSADEGEDADTDADSDSDADSGEGTEEEDGENGEDGESAADGGDVYNYEDFPQVVSNDSDPTGEGELTVGYSSDTPFEGTLNWAFYSGAPDADMISFFDESVFTFDENQIATNDGAITYDMDEDESTVTFTVQDDVMWHDGEPLTISDYVASYEVIGHPDYEGVRGTTDGFTLIEGYNEYKAGEADEISGIEIVDDQTAVFTYTELAPSLTNGGFWFYAFPEHHYEGVEVADMPNAEQTRENPIGIGPYQVESITPGEAVVLTKFEDYWRGEPQLDGITVEVTPTSTVANAMENGNIDVAMSFPTDQYPDVADMEGVEWLGQLDAAYTYIGFKLGEWDAEEGRVNYMPEEMKMGDVELRRAMWHAMDNDAVGEQFYNGLRWKATSLITPYHAAFHKDDLDVPEYDPEEADRILDEAGYEDTNGDGFRETPDGEPLEIQMASMSGGDVAEPLANYYIQSWREVGLNVVKTNGRLIEFNTFYDMVENDDPAIDIYQGAWGVGTDVDPAGLYGPEAPFNYPRYETEESTELIQRGNSEEALDTETRTEIYHEWQELMVEEIPVAPTLYRAYVTPVSEDVVGWSEEYGHDPEGFNSLTGGGLYQVGFSE</sequence>
<feature type="chain" id="PRO_5012184175" evidence="5">
    <location>
        <begin position="23"/>
        <end position="650"/>
    </location>
</feature>
<evidence type="ECO:0000256" key="2">
    <source>
        <dbReference type="ARBA" id="ARBA00022448"/>
    </source>
</evidence>
<evidence type="ECO:0000256" key="4">
    <source>
        <dbReference type="SAM" id="MobiDB-lite"/>
    </source>
</evidence>
<organism evidence="7 8">
    <name type="scientific">Lacicoccus alkaliphilus DSM 16010</name>
    <dbReference type="NCBI Taxonomy" id="1123231"/>
    <lineage>
        <taxon>Bacteria</taxon>
        <taxon>Bacillati</taxon>
        <taxon>Bacillota</taxon>
        <taxon>Bacilli</taxon>
        <taxon>Bacillales</taxon>
        <taxon>Salinicoccaceae</taxon>
        <taxon>Lacicoccus</taxon>
    </lineage>
</organism>
<dbReference type="Proteomes" id="UP000184206">
    <property type="component" value="Unassembled WGS sequence"/>
</dbReference>
<dbReference type="InterPro" id="IPR039424">
    <property type="entry name" value="SBP_5"/>
</dbReference>
<feature type="signal peptide" evidence="5">
    <location>
        <begin position="1"/>
        <end position="22"/>
    </location>
</feature>
<dbReference type="EMBL" id="FRCF01000005">
    <property type="protein sequence ID" value="SHM12072.1"/>
    <property type="molecule type" value="Genomic_DNA"/>
</dbReference>